<evidence type="ECO:0000313" key="1">
    <source>
        <dbReference type="EMBL" id="QCC46407.1"/>
    </source>
</evidence>
<evidence type="ECO:0000313" key="2">
    <source>
        <dbReference type="Proteomes" id="UP000296733"/>
    </source>
</evidence>
<organism evidence="1 2">
    <name type="scientific">Halobellus limi</name>
    <dbReference type="NCBI Taxonomy" id="699433"/>
    <lineage>
        <taxon>Archaea</taxon>
        <taxon>Methanobacteriati</taxon>
        <taxon>Methanobacteriota</taxon>
        <taxon>Stenosarchaea group</taxon>
        <taxon>Halobacteria</taxon>
        <taxon>Halobacteriales</taxon>
        <taxon>Haloferacaceae</taxon>
        <taxon>Halobellus</taxon>
    </lineage>
</organism>
<dbReference type="AlphaFoldDB" id="A0A4D6H0T9"/>
<proteinExistence type="predicted"/>
<sequence length="65" mass="7478">MRNEWLTVGTSGLDPRVVVPNDRVRREGDCYVTRRLAARSYIKVRGRTTAVPRSGRVRARREPNP</sequence>
<dbReference type="EMBL" id="CP031311">
    <property type="protein sequence ID" value="QCC46407.1"/>
    <property type="molecule type" value="Genomic_DNA"/>
</dbReference>
<gene>
    <name evidence="1" type="ORF">DV707_01225</name>
</gene>
<dbReference type="KEGG" id="hlm:DV707_01225"/>
<reference evidence="1 2" key="1">
    <citation type="journal article" date="2019" name="Nat. Commun.">
        <title>A new type of DNA phosphorothioation-based antiviral system in archaea.</title>
        <authorList>
            <person name="Xiong L."/>
            <person name="Liu S."/>
            <person name="Chen S."/>
            <person name="Xiao Y."/>
            <person name="Zhu B."/>
            <person name="Gao Y."/>
            <person name="Zhang Y."/>
            <person name="Chen B."/>
            <person name="Luo J."/>
            <person name="Deng Z."/>
            <person name="Chen X."/>
            <person name="Wang L."/>
            <person name="Chen S."/>
        </authorList>
    </citation>
    <scope>NUCLEOTIDE SEQUENCE [LARGE SCALE GENOMIC DNA]</scope>
    <source>
        <strain evidence="1 2">CGMCC 1.10331</strain>
    </source>
</reference>
<accession>A0A4D6H0T9</accession>
<protein>
    <submittedName>
        <fullName evidence="1">Uncharacterized protein</fullName>
    </submittedName>
</protein>
<dbReference type="Proteomes" id="UP000296733">
    <property type="component" value="Chromosome"/>
</dbReference>
<name>A0A4D6H0T9_9EURY</name>